<accession>A0A9W6XB31</accession>
<sequence>MKHAPPAALDADDFDDAVQQVVDECRRGGHSGAKRASRVVACAAAESLRFADFKSQDPAAFAHLLADHFVAREASNVAAPPPAKPSRPVAGAVSLGSFRSWQFGERCLATYRVLFGHPLWAATTPTAVPACSPRPRKRKHVTPPTGSSDSSHCRNGVDQLNELVELGAGELVSLPTVDELLELPMDAPLVLDARTDATQTGLEADDVLAGLALGLDEGLDPEPDAGDDNIDLLWDLDAVEVECAMLTEGEEEELRFLATSPDAFSPVSPDEDMEDN</sequence>
<dbReference type="EMBL" id="BSXW01001259">
    <property type="protein sequence ID" value="GMF35221.1"/>
    <property type="molecule type" value="Genomic_DNA"/>
</dbReference>
<keyword evidence="3" id="KW-1185">Reference proteome</keyword>
<comment type="caution">
    <text evidence="2">The sequence shown here is derived from an EMBL/GenBank/DDBJ whole genome shotgun (WGS) entry which is preliminary data.</text>
</comment>
<evidence type="ECO:0000313" key="2">
    <source>
        <dbReference type="EMBL" id="GMF35221.1"/>
    </source>
</evidence>
<gene>
    <name evidence="2" type="ORF">Plil01_001498100</name>
</gene>
<evidence type="ECO:0000313" key="3">
    <source>
        <dbReference type="Proteomes" id="UP001165083"/>
    </source>
</evidence>
<dbReference type="OrthoDB" id="114251at2759"/>
<dbReference type="Proteomes" id="UP001165083">
    <property type="component" value="Unassembled WGS sequence"/>
</dbReference>
<organism evidence="2 3">
    <name type="scientific">Phytophthora lilii</name>
    <dbReference type="NCBI Taxonomy" id="2077276"/>
    <lineage>
        <taxon>Eukaryota</taxon>
        <taxon>Sar</taxon>
        <taxon>Stramenopiles</taxon>
        <taxon>Oomycota</taxon>
        <taxon>Peronosporomycetes</taxon>
        <taxon>Peronosporales</taxon>
        <taxon>Peronosporaceae</taxon>
        <taxon>Phytophthora</taxon>
    </lineage>
</organism>
<proteinExistence type="predicted"/>
<feature type="region of interest" description="Disordered" evidence="1">
    <location>
        <begin position="254"/>
        <end position="276"/>
    </location>
</feature>
<protein>
    <submittedName>
        <fullName evidence="2">Unnamed protein product</fullName>
    </submittedName>
</protein>
<dbReference type="AlphaFoldDB" id="A0A9W6XB31"/>
<evidence type="ECO:0000256" key="1">
    <source>
        <dbReference type="SAM" id="MobiDB-lite"/>
    </source>
</evidence>
<feature type="region of interest" description="Disordered" evidence="1">
    <location>
        <begin position="130"/>
        <end position="154"/>
    </location>
</feature>
<reference evidence="2" key="1">
    <citation type="submission" date="2023-04" db="EMBL/GenBank/DDBJ databases">
        <title>Phytophthora lilii NBRC 32176.</title>
        <authorList>
            <person name="Ichikawa N."/>
            <person name="Sato H."/>
            <person name="Tonouchi N."/>
        </authorList>
    </citation>
    <scope>NUCLEOTIDE SEQUENCE</scope>
    <source>
        <strain evidence="2">NBRC 32176</strain>
    </source>
</reference>
<name>A0A9W6XB31_9STRA</name>